<sequence length="284" mass="31760">MATKLGIYNLALSRLGQNRLAKINADVENRRKLDNVYDETLGQLLTSGPEKGWKFARKTGIGINRDSSSIAAFSDYSSIVADTTLVTTDTAHTLITGNDAEIDDTSNFDGDYLRVVVISPSQFYLTDTAFSTNDATGTVFWISNNFRYRYRIPKDSLRVTSVNVGGIEITDWEEEEGFILTNMESITVYIDYIKLVTNTGLFPFYFTKVLYLSLAVELSDNITKSVAKTERLEEKLEKAMSKAEGLDEQKKYVREVSTSWVDAGRGSTEGRTINPNFRGDGYTS</sequence>
<dbReference type="EMBL" id="LAZR01000256">
    <property type="protein sequence ID" value="KKN78795.1"/>
    <property type="molecule type" value="Genomic_DNA"/>
</dbReference>
<keyword evidence="1" id="KW-0175">Coiled coil</keyword>
<feature type="coiled-coil region" evidence="1">
    <location>
        <begin position="222"/>
        <end position="249"/>
    </location>
</feature>
<comment type="caution">
    <text evidence="3">The sequence shown here is derived from an EMBL/GenBank/DDBJ whole genome shotgun (WGS) entry which is preliminary data.</text>
</comment>
<proteinExistence type="predicted"/>
<name>A0A0F9TC27_9ZZZZ</name>
<evidence type="ECO:0000256" key="2">
    <source>
        <dbReference type="SAM" id="MobiDB-lite"/>
    </source>
</evidence>
<organism evidence="3">
    <name type="scientific">marine sediment metagenome</name>
    <dbReference type="NCBI Taxonomy" id="412755"/>
    <lineage>
        <taxon>unclassified sequences</taxon>
        <taxon>metagenomes</taxon>
        <taxon>ecological metagenomes</taxon>
    </lineage>
</organism>
<dbReference type="AlphaFoldDB" id="A0A0F9TC27"/>
<feature type="region of interest" description="Disordered" evidence="2">
    <location>
        <begin position="265"/>
        <end position="284"/>
    </location>
</feature>
<evidence type="ECO:0000313" key="3">
    <source>
        <dbReference type="EMBL" id="KKN78795.1"/>
    </source>
</evidence>
<accession>A0A0F9TC27</accession>
<evidence type="ECO:0000256" key="1">
    <source>
        <dbReference type="SAM" id="Coils"/>
    </source>
</evidence>
<reference evidence="3" key="1">
    <citation type="journal article" date="2015" name="Nature">
        <title>Complex archaea that bridge the gap between prokaryotes and eukaryotes.</title>
        <authorList>
            <person name="Spang A."/>
            <person name="Saw J.H."/>
            <person name="Jorgensen S.L."/>
            <person name="Zaremba-Niedzwiedzka K."/>
            <person name="Martijn J."/>
            <person name="Lind A.E."/>
            <person name="van Eijk R."/>
            <person name="Schleper C."/>
            <person name="Guy L."/>
            <person name="Ettema T.J."/>
        </authorList>
    </citation>
    <scope>NUCLEOTIDE SEQUENCE</scope>
</reference>
<protein>
    <submittedName>
        <fullName evidence="3">Uncharacterized protein</fullName>
    </submittedName>
</protein>
<gene>
    <name evidence="3" type="ORF">LCGC14_0345670</name>
</gene>